<dbReference type="Pfam" id="PF13439">
    <property type="entry name" value="Glyco_transf_4"/>
    <property type="match status" value="1"/>
</dbReference>
<sequence length="488" mass="51820">MTAGRGLATRVSARVSALVLGVVIGATGLLPPRIRYGYVHRITGALLRRPLPVLRTLNAGPRSGSAAHVTRTGDLRCVLVGSELDIGGIGSVVELLATRLPAMGVASAVICLDDGARAQRMRDLGIEVRSVRDKASALRALEELRPDVIQLHGAPAYLEAAAHESRAPLVPVMHNTEIHYSRARWRRFSRALSESSSAVAVSELVRTFHAGHLPALLRSRIAVIPNAAPGLDAPGPQQRREARGLLERAVGGRFSDDVVFVCLARYDAQKNIAGTVASFLTCVAAGVPAQLVIAGEPSDWVELRRSEAIRRGSHDADRVHLLATSDARTLLAAADAFVLNSFFEGWPVAATEAWAAGLPLILSDFGGARELVARDPGRSVLIANGAGEANEVTDTRVEHARWRAGHQRNSSELGEAILRVVDTVHSERAMPLAPSEASDGVAAMIDAHARVLREAARSCPAGGSNRPGRLPEDQTRGTGRLAAIEGPF</sequence>
<dbReference type="PANTHER" id="PTHR12526">
    <property type="entry name" value="GLYCOSYLTRANSFERASE"/>
    <property type="match status" value="1"/>
</dbReference>
<dbReference type="InterPro" id="IPR028098">
    <property type="entry name" value="Glyco_trans_4-like_N"/>
</dbReference>
<feature type="domain" description="Glycosyl transferase family 1" evidence="3">
    <location>
        <begin position="248"/>
        <end position="374"/>
    </location>
</feature>
<evidence type="ECO:0000256" key="2">
    <source>
        <dbReference type="ARBA" id="ARBA00022679"/>
    </source>
</evidence>
<evidence type="ECO:0000259" key="3">
    <source>
        <dbReference type="Pfam" id="PF00534"/>
    </source>
</evidence>
<feature type="domain" description="Glycosyltransferase subfamily 4-like N-terminal" evidence="4">
    <location>
        <begin position="86"/>
        <end position="227"/>
    </location>
</feature>
<name>A0A4Y8KM78_9MICO</name>
<reference evidence="5 6" key="1">
    <citation type="submission" date="2019-03" db="EMBL/GenBank/DDBJ databases">
        <title>Genomics of glacier-inhabiting Cryobacterium strains.</title>
        <authorList>
            <person name="Liu Q."/>
            <person name="Xin Y.-H."/>
        </authorList>
    </citation>
    <scope>NUCLEOTIDE SEQUENCE [LARGE SCALE GENOMIC DNA]</scope>
    <source>
        <strain evidence="5 6">CGMCC 1.4292</strain>
    </source>
</reference>
<dbReference type="GO" id="GO:0016757">
    <property type="term" value="F:glycosyltransferase activity"/>
    <property type="evidence" value="ECO:0007669"/>
    <property type="project" value="UniProtKB-KW"/>
</dbReference>
<dbReference type="CDD" id="cd03801">
    <property type="entry name" value="GT4_PimA-like"/>
    <property type="match status" value="1"/>
</dbReference>
<evidence type="ECO:0000259" key="4">
    <source>
        <dbReference type="Pfam" id="PF13439"/>
    </source>
</evidence>
<dbReference type="OrthoDB" id="9790710at2"/>
<accession>A0A4Y8KM78</accession>
<dbReference type="EMBL" id="SOHQ01000037">
    <property type="protein sequence ID" value="TFD76507.1"/>
    <property type="molecule type" value="Genomic_DNA"/>
</dbReference>
<protein>
    <submittedName>
        <fullName evidence="5">Glycosyltransferase</fullName>
    </submittedName>
</protein>
<comment type="caution">
    <text evidence="5">The sequence shown here is derived from an EMBL/GenBank/DDBJ whole genome shotgun (WGS) entry which is preliminary data.</text>
</comment>
<dbReference type="AlphaFoldDB" id="A0A4Y8KM78"/>
<dbReference type="RefSeq" id="WP_134172812.1">
    <property type="nucleotide sequence ID" value="NZ_SODI01000001.1"/>
</dbReference>
<dbReference type="Gene3D" id="3.40.50.2000">
    <property type="entry name" value="Glycogen Phosphorylase B"/>
    <property type="match status" value="2"/>
</dbReference>
<proteinExistence type="predicted"/>
<keyword evidence="6" id="KW-1185">Reference proteome</keyword>
<dbReference type="InterPro" id="IPR001296">
    <property type="entry name" value="Glyco_trans_1"/>
</dbReference>
<keyword evidence="2 5" id="KW-0808">Transferase</keyword>
<gene>
    <name evidence="5" type="ORF">E3T53_13580</name>
</gene>
<organism evidence="5 6">
    <name type="scientific">Cryobacterium psychrophilum</name>
    <dbReference type="NCBI Taxonomy" id="41988"/>
    <lineage>
        <taxon>Bacteria</taxon>
        <taxon>Bacillati</taxon>
        <taxon>Actinomycetota</taxon>
        <taxon>Actinomycetes</taxon>
        <taxon>Micrococcales</taxon>
        <taxon>Microbacteriaceae</taxon>
        <taxon>Cryobacterium</taxon>
    </lineage>
</organism>
<dbReference type="Pfam" id="PF00534">
    <property type="entry name" value="Glycos_transf_1"/>
    <property type="match status" value="1"/>
</dbReference>
<evidence type="ECO:0000313" key="6">
    <source>
        <dbReference type="Proteomes" id="UP000298218"/>
    </source>
</evidence>
<keyword evidence="1" id="KW-0328">Glycosyltransferase</keyword>
<evidence type="ECO:0000313" key="5">
    <source>
        <dbReference type="EMBL" id="TFD76507.1"/>
    </source>
</evidence>
<evidence type="ECO:0000256" key="1">
    <source>
        <dbReference type="ARBA" id="ARBA00022676"/>
    </source>
</evidence>
<dbReference type="SUPFAM" id="SSF53756">
    <property type="entry name" value="UDP-Glycosyltransferase/glycogen phosphorylase"/>
    <property type="match status" value="1"/>
</dbReference>
<dbReference type="Proteomes" id="UP000298218">
    <property type="component" value="Unassembled WGS sequence"/>
</dbReference>